<reference evidence="3 4" key="1">
    <citation type="journal article" date="2019" name="Emerg. Microbes Infect.">
        <title>Comprehensive subspecies identification of 175 nontuberculous mycobacteria species based on 7547 genomic profiles.</title>
        <authorList>
            <person name="Matsumoto Y."/>
            <person name="Kinjo T."/>
            <person name="Motooka D."/>
            <person name="Nabeya D."/>
            <person name="Jung N."/>
            <person name="Uechi K."/>
            <person name="Horii T."/>
            <person name="Iida T."/>
            <person name="Fujita J."/>
            <person name="Nakamura S."/>
        </authorList>
    </citation>
    <scope>NUCLEOTIDE SEQUENCE [LARGE SCALE GENOMIC DNA]</scope>
    <source>
        <strain evidence="3 4">JCM 30275</strain>
    </source>
</reference>
<accession>A0A6N4W9B1</accession>
<dbReference type="InterPro" id="IPR025736">
    <property type="entry name" value="PucR_C-HTH_dom"/>
</dbReference>
<evidence type="ECO:0000259" key="2">
    <source>
        <dbReference type="Pfam" id="PF13556"/>
    </source>
</evidence>
<evidence type="ECO:0000259" key="1">
    <source>
        <dbReference type="Pfam" id="PF07905"/>
    </source>
</evidence>
<evidence type="ECO:0000313" key="3">
    <source>
        <dbReference type="EMBL" id="BBZ75871.1"/>
    </source>
</evidence>
<dbReference type="Pfam" id="PF07905">
    <property type="entry name" value="PucR"/>
    <property type="match status" value="1"/>
</dbReference>
<keyword evidence="4" id="KW-1185">Reference proteome</keyword>
<dbReference type="InterPro" id="IPR012914">
    <property type="entry name" value="PucR_dom"/>
</dbReference>
<gene>
    <name evidence="3" type="ORF">MANY_12080</name>
</gene>
<evidence type="ECO:0000313" key="4">
    <source>
        <dbReference type="Proteomes" id="UP000467249"/>
    </source>
</evidence>
<dbReference type="EMBL" id="AP022620">
    <property type="protein sequence ID" value="BBZ75871.1"/>
    <property type="molecule type" value="Genomic_DNA"/>
</dbReference>
<evidence type="ECO:0008006" key="5">
    <source>
        <dbReference type="Google" id="ProtNLM"/>
    </source>
</evidence>
<protein>
    <recommendedName>
        <fullName evidence="5">PucR family transcriptional regulator</fullName>
    </recommendedName>
</protein>
<proteinExistence type="predicted"/>
<dbReference type="InterPro" id="IPR042070">
    <property type="entry name" value="PucR_C-HTH_sf"/>
</dbReference>
<sequence length="492" mass="52024">MLTVADVASEPSLNLQVLVEGDLTRAVTSAHVSELAAPADWLRGGELLMTVGLLLPMRRAECRAYLSECASAGVAAVALGLGHGLPYQRCPRPMIEAARECGVTLMTVPDETPFIAVTKWVFETIARQERQELQTALEINRSLTAVATSSAPLSALLSAWSQASITPCVVCDAGGRVIGQTPATNPAVVDAAVAAIDSARQSGAGWSVIEGFEVHAVGARDPLAFIALGADMDLRSRSSSTVLVSLIAVDIERRNLSGQAERNRRAQVLAQLLRPGLKRERALALAATVGLDTGPCQAAVVTATDAESLAFRVQASLPDCLVLVRGETVEIVHTDLDALVATLTTHAPGLACGIGAPTDADALAVSAMQARSLVPVSARLGRIVTASEGETVSLLLALGEPDAVRGFADAVLAPLDALDPRERLELLRTLEQWLRVNGAWDPAAARLSLHRNTVRNRIERVATLTGRRLDDGEDRMELWLALKARSAVSLQK</sequence>
<dbReference type="Pfam" id="PF13556">
    <property type="entry name" value="HTH_30"/>
    <property type="match status" value="1"/>
</dbReference>
<dbReference type="Gene3D" id="1.10.10.2840">
    <property type="entry name" value="PucR C-terminal helix-turn-helix domain"/>
    <property type="match status" value="1"/>
</dbReference>
<dbReference type="Proteomes" id="UP000467249">
    <property type="component" value="Chromosome"/>
</dbReference>
<name>A0A6N4W9B1_9MYCO</name>
<dbReference type="KEGG" id="many:MANY_12080"/>
<dbReference type="AlphaFoldDB" id="A0A6N4W9B1"/>
<feature type="domain" description="Purine catabolism PurC-like" evidence="1">
    <location>
        <begin position="7"/>
        <end position="125"/>
    </location>
</feature>
<organism evidence="3 4">
    <name type="scientific">Mycolicibacterium anyangense</name>
    <dbReference type="NCBI Taxonomy" id="1431246"/>
    <lineage>
        <taxon>Bacteria</taxon>
        <taxon>Bacillati</taxon>
        <taxon>Actinomycetota</taxon>
        <taxon>Actinomycetes</taxon>
        <taxon>Mycobacteriales</taxon>
        <taxon>Mycobacteriaceae</taxon>
        <taxon>Mycolicibacterium</taxon>
    </lineage>
</organism>
<dbReference type="InterPro" id="IPR051448">
    <property type="entry name" value="CdaR-like_regulators"/>
</dbReference>
<dbReference type="PANTHER" id="PTHR33744">
    <property type="entry name" value="CARBOHYDRATE DIACID REGULATOR"/>
    <property type="match status" value="1"/>
</dbReference>
<feature type="domain" description="PucR C-terminal helix-turn-helix" evidence="2">
    <location>
        <begin position="426"/>
        <end position="484"/>
    </location>
</feature>
<dbReference type="RefSeq" id="WP_163803420.1">
    <property type="nucleotide sequence ID" value="NZ_AP022620.1"/>
</dbReference>
<dbReference type="PANTHER" id="PTHR33744:SF1">
    <property type="entry name" value="DNA-BINDING TRANSCRIPTIONAL ACTIVATOR ADER"/>
    <property type="match status" value="1"/>
</dbReference>